<feature type="signal peptide" evidence="3">
    <location>
        <begin position="1"/>
        <end position="22"/>
    </location>
</feature>
<dbReference type="CDD" id="cd01100">
    <property type="entry name" value="APPLE_Factor_XI_like"/>
    <property type="match status" value="4"/>
</dbReference>
<accession>A0A8K1CLT0</accession>
<gene>
    <name evidence="5" type="ORF">Poli38472_008046</name>
</gene>
<name>A0A8K1CLT0_PYTOL</name>
<proteinExistence type="predicted"/>
<dbReference type="Gene3D" id="3.50.4.10">
    <property type="entry name" value="Hepatocyte Growth Factor"/>
    <property type="match status" value="8"/>
</dbReference>
<keyword evidence="2" id="KW-1015">Disulfide bond</keyword>
<evidence type="ECO:0000313" key="5">
    <source>
        <dbReference type="EMBL" id="TMW65404.1"/>
    </source>
</evidence>
<evidence type="ECO:0000259" key="4">
    <source>
        <dbReference type="PROSITE" id="PS50948"/>
    </source>
</evidence>
<dbReference type="PROSITE" id="PS50948">
    <property type="entry name" value="PAN"/>
    <property type="match status" value="1"/>
</dbReference>
<feature type="domain" description="Apple" evidence="4">
    <location>
        <begin position="570"/>
        <end position="637"/>
    </location>
</feature>
<dbReference type="GO" id="GO:0005576">
    <property type="term" value="C:extracellular region"/>
    <property type="evidence" value="ECO:0007669"/>
    <property type="project" value="InterPro"/>
</dbReference>
<feature type="chain" id="PRO_5035445715" description="Apple domain-containing protein" evidence="3">
    <location>
        <begin position="23"/>
        <end position="637"/>
    </location>
</feature>
<protein>
    <recommendedName>
        <fullName evidence="4">Apple domain-containing protein</fullName>
    </recommendedName>
</protein>
<reference evidence="5" key="1">
    <citation type="submission" date="2019-03" db="EMBL/GenBank/DDBJ databases">
        <title>Long read genome sequence of the mycoparasitic Pythium oligandrum ATCC 38472 isolated from sugarbeet rhizosphere.</title>
        <authorList>
            <person name="Gaulin E."/>
        </authorList>
    </citation>
    <scope>NUCLEOTIDE SEQUENCE</scope>
    <source>
        <strain evidence="5">ATCC 38472_TT</strain>
    </source>
</reference>
<dbReference type="PANTHER" id="PTHR33946">
    <property type="match status" value="1"/>
</dbReference>
<keyword evidence="6" id="KW-1185">Reference proteome</keyword>
<evidence type="ECO:0000256" key="3">
    <source>
        <dbReference type="SAM" id="SignalP"/>
    </source>
</evidence>
<dbReference type="Pfam" id="PF14295">
    <property type="entry name" value="PAN_4"/>
    <property type="match status" value="8"/>
</dbReference>
<dbReference type="SMART" id="SM00223">
    <property type="entry name" value="APPLE"/>
    <property type="match status" value="6"/>
</dbReference>
<dbReference type="EMBL" id="SPLM01000037">
    <property type="protein sequence ID" value="TMW65404.1"/>
    <property type="molecule type" value="Genomic_DNA"/>
</dbReference>
<keyword evidence="1" id="KW-0677">Repeat</keyword>
<dbReference type="GO" id="GO:0006508">
    <property type="term" value="P:proteolysis"/>
    <property type="evidence" value="ECO:0007669"/>
    <property type="project" value="InterPro"/>
</dbReference>
<dbReference type="InterPro" id="IPR000177">
    <property type="entry name" value="Apple"/>
</dbReference>
<comment type="caution">
    <text evidence="5">The sequence shown here is derived from an EMBL/GenBank/DDBJ whole genome shotgun (WGS) entry which is preliminary data.</text>
</comment>
<sequence length="637" mass="67222">MPVCLPVLLVASLSVLLAPAQANSLRSIADIERRLAKMEYMAAMSPPLSCFVENGFNYKCSDISSRPNSPTPDDCCSTCFSTSGCGAFSWSADNGGTCWLKRDRGEIVVDSNFKSSLFRIVVKNPVCVLKADVDYTGNDIGRVSASKPEDCCDKCHNYAGCRAYTWTDKDGGTWWLKSKSGSETYKPGASSAEAYPVSGSDTCKTEYDVEIVGSDIGTVPGPGGDCCNICKMTNYCVAFSWTNENGGTCYLKGRVDKTVNKPAPTCTLETDVDYIGNDIATKPSPNAGGCCDICKTAQGCATFSWTNQNGGTCWLKSSKGSRVQKAGVTSSSIFGPGPLPPNCSLEKDIDYVGNDIGSKASTTAGGCCDIRKATQGCGAFSWTNQNGGTCWLKSSKGSTTQKSRVISALVVVVPPTPTCGLKDGIDYVGNDIGNKPSPTADGCCGICKTTQRCVAFSWTNQNGGTCWLKNGKGQIVQKPGVISSWSSSSPIPMCTLETDVDYVGNDIGSKKGSTAGACCDICKSTQACVAFSWTNQDGGTCWLKSRKDQTIQKAGVTSSQVLDYPPLPDCKLESDIDYVGNDVGNVASSDPGQCCTICKAHSNCKAFTWSNYQGGTCWLKSAKTGTTNNPGVKSGVV</sequence>
<organism evidence="5 6">
    <name type="scientific">Pythium oligandrum</name>
    <name type="common">Mycoparasitic fungus</name>
    <dbReference type="NCBI Taxonomy" id="41045"/>
    <lineage>
        <taxon>Eukaryota</taxon>
        <taxon>Sar</taxon>
        <taxon>Stramenopiles</taxon>
        <taxon>Oomycota</taxon>
        <taxon>Peronosporomycetes</taxon>
        <taxon>Pythiales</taxon>
        <taxon>Pythiaceae</taxon>
        <taxon>Pythium</taxon>
    </lineage>
</organism>
<dbReference type="OrthoDB" id="568194at2759"/>
<dbReference type="Proteomes" id="UP000794436">
    <property type="component" value="Unassembled WGS sequence"/>
</dbReference>
<keyword evidence="3" id="KW-0732">Signal</keyword>
<dbReference type="AlphaFoldDB" id="A0A8K1CLT0"/>
<evidence type="ECO:0000256" key="2">
    <source>
        <dbReference type="ARBA" id="ARBA00023157"/>
    </source>
</evidence>
<evidence type="ECO:0000313" key="6">
    <source>
        <dbReference type="Proteomes" id="UP000794436"/>
    </source>
</evidence>
<dbReference type="InterPro" id="IPR003609">
    <property type="entry name" value="Pan_app"/>
</dbReference>
<evidence type="ECO:0000256" key="1">
    <source>
        <dbReference type="ARBA" id="ARBA00022737"/>
    </source>
</evidence>
<dbReference type="PANTHER" id="PTHR33946:SF4">
    <property type="entry name" value="COAGULATION FACTOR XI"/>
    <property type="match status" value="1"/>
</dbReference>